<reference evidence="2 3" key="1">
    <citation type="submission" date="2024-09" db="EMBL/GenBank/DDBJ databases">
        <authorList>
            <person name="Sun Q."/>
            <person name="Mori K."/>
        </authorList>
    </citation>
    <scope>NUCLEOTIDE SEQUENCE [LARGE SCALE GENOMIC DNA]</scope>
    <source>
        <strain evidence="2 3">TBRC 3947</strain>
    </source>
</reference>
<proteinExistence type="predicted"/>
<keyword evidence="3" id="KW-1185">Reference proteome</keyword>
<sequence>MPSISGLPRRLLGFLTTAFAATVLATTLAAAPAQAAWSSPYAVDLQLRSYTSTGAEFLVGRLVGTLQFDSGNSQYLLSLIMCRQSSYVNPNVRILINGVTHQWFSPSDNTRRPESCGGGHGLSGVISGAYAYGGVIPSITVSFAGIHFDYSTAKDITRSAFYDNPYN</sequence>
<comment type="caution">
    <text evidence="2">The sequence shown here is derived from an EMBL/GenBank/DDBJ whole genome shotgun (WGS) entry which is preliminary data.</text>
</comment>
<dbReference type="RefSeq" id="WP_377260907.1">
    <property type="nucleotide sequence ID" value="NZ_JBHLUH010000082.1"/>
</dbReference>
<protein>
    <recommendedName>
        <fullName evidence="4">Cholesterol esterase</fullName>
    </recommendedName>
</protein>
<accession>A0ABV6MFL1</accession>
<organism evidence="2 3">
    <name type="scientific">Phytohabitans kaempferiae</name>
    <dbReference type="NCBI Taxonomy" id="1620943"/>
    <lineage>
        <taxon>Bacteria</taxon>
        <taxon>Bacillati</taxon>
        <taxon>Actinomycetota</taxon>
        <taxon>Actinomycetes</taxon>
        <taxon>Micromonosporales</taxon>
        <taxon>Micromonosporaceae</taxon>
    </lineage>
</organism>
<evidence type="ECO:0008006" key="4">
    <source>
        <dbReference type="Google" id="ProtNLM"/>
    </source>
</evidence>
<dbReference type="EMBL" id="JBHLUH010000082">
    <property type="protein sequence ID" value="MFC0533379.1"/>
    <property type="molecule type" value="Genomic_DNA"/>
</dbReference>
<dbReference type="Proteomes" id="UP001589867">
    <property type="component" value="Unassembled WGS sequence"/>
</dbReference>
<evidence type="ECO:0000256" key="1">
    <source>
        <dbReference type="SAM" id="SignalP"/>
    </source>
</evidence>
<feature type="signal peptide" evidence="1">
    <location>
        <begin position="1"/>
        <end position="35"/>
    </location>
</feature>
<evidence type="ECO:0000313" key="2">
    <source>
        <dbReference type="EMBL" id="MFC0533379.1"/>
    </source>
</evidence>
<name>A0ABV6MFL1_9ACTN</name>
<feature type="chain" id="PRO_5045572779" description="Cholesterol esterase" evidence="1">
    <location>
        <begin position="36"/>
        <end position="167"/>
    </location>
</feature>
<keyword evidence="1" id="KW-0732">Signal</keyword>
<evidence type="ECO:0000313" key="3">
    <source>
        <dbReference type="Proteomes" id="UP001589867"/>
    </source>
</evidence>
<gene>
    <name evidence="2" type="ORF">ACFFIA_37825</name>
</gene>